<dbReference type="PANTHER" id="PTHR48209:SF2">
    <property type="entry name" value="FI24008P1"/>
    <property type="match status" value="1"/>
</dbReference>
<protein>
    <recommendedName>
        <fullName evidence="2">DNA replication checkpoint mediator MRC1 domain-containing protein</fullName>
    </recommendedName>
</protein>
<feature type="region of interest" description="Disordered" evidence="1">
    <location>
        <begin position="395"/>
        <end position="545"/>
    </location>
</feature>
<name>A0A077WUR8_9FUNG</name>
<dbReference type="OrthoDB" id="2130597at2759"/>
<gene>
    <name evidence="3" type="ORF">LRAMOSA03253</name>
</gene>
<feature type="region of interest" description="Disordered" evidence="1">
    <location>
        <begin position="800"/>
        <end position="822"/>
    </location>
</feature>
<sequence length="822" mass="93388">MDATTTTDTHSNKDTAKDTLLSLSSDDNDTPMVTEKKKTTIDLSDSDSDDQGGLTGVDNLNISARLKRLMRDTTLTSALDDDSDSEDDDDPLKDNVLFRTPAAVKTPAVQSLLRTEPTPRPDKSSSDKSSDDEENDTTQSPAAVTSPIANRQTRRPFSFFAGDSESSSSSSEDEQPKRQPKKTRQKKKKASTPAAAVSADEDEEDDDNDGKKRKRPPKRAMSKRAERLMHQENQRLTRTTVAKLQPRTEKLSFNHVMERFKHQHLLTPSSPEKSPNTKIREKVKALNDDSDSDLEIVHPQAVKELDVASPDRPRLPFEQFQSSPSPLRRNRSMTHRDLNKRLQDMMAKEMLERRRHLEEKARATGTFKTTEEIVRHQLALEKQAQEIGMQVNEHFIRQSGRKNQPAKDDKVPEDEEDVFEELFLSGEEEEGDDEEEEEEQEDDVHMDDDTKTTEEIQKDDVDDQPIRKRKRNNVLFSDEEESDTASEQHDDQDNTMETTTTTPANKHQRKEKSEYLDAEAQESEDEYFGAGGPEDEDDDAHLDQYEKDGMLVDKTDEHVDEATLRAALNSQLAESDKHMVERLLKDIMSGDLRRRRAAREAGLMLDDYDIYDDPEDNDLIALRRAANERRKRLLEQSGDPIQALARDPKTAAFAKALQSMPEDPQGLDLSDHEEQDEMMQDTDDDDDDDDLDPKSNLSLVIPEDEEENEDEAQDYKMALDDSDEDDQGIAVVERQERPAAAIRDQRMQEQQRQRLKRLLLESGGNLGAPAENSARVGLTAKSQPTERKVARYMELPKADLDASPVQKRQPRLLGMLKPTKKS</sequence>
<feature type="compositionally biased region" description="Basic and acidic residues" evidence="1">
    <location>
        <begin position="223"/>
        <end position="235"/>
    </location>
</feature>
<dbReference type="AlphaFoldDB" id="A0A077WUR8"/>
<feature type="region of interest" description="Disordered" evidence="1">
    <location>
        <begin position="307"/>
        <end position="333"/>
    </location>
</feature>
<evidence type="ECO:0000256" key="1">
    <source>
        <dbReference type="SAM" id="MobiDB-lite"/>
    </source>
</evidence>
<feature type="region of interest" description="Disordered" evidence="1">
    <location>
        <begin position="76"/>
        <end position="242"/>
    </location>
</feature>
<feature type="compositionally biased region" description="Acidic residues" evidence="1">
    <location>
        <begin position="702"/>
        <end position="712"/>
    </location>
</feature>
<feature type="compositionally biased region" description="Basic and acidic residues" evidence="1">
    <location>
        <begin position="447"/>
        <end position="459"/>
    </location>
</feature>
<feature type="compositionally biased region" description="Acidic residues" evidence="1">
    <location>
        <begin position="79"/>
        <end position="91"/>
    </location>
</feature>
<feature type="domain" description="DNA replication checkpoint mediator MRC1" evidence="2">
    <location>
        <begin position="509"/>
        <end position="655"/>
    </location>
</feature>
<feature type="compositionally biased region" description="Acidic residues" evidence="1">
    <location>
        <begin position="516"/>
        <end position="540"/>
    </location>
</feature>
<feature type="compositionally biased region" description="Basic and acidic residues" evidence="1">
    <location>
        <begin position="117"/>
        <end position="129"/>
    </location>
</feature>
<feature type="compositionally biased region" description="Acidic residues" evidence="1">
    <location>
        <begin position="411"/>
        <end position="446"/>
    </location>
</feature>
<feature type="compositionally biased region" description="Basic residues" evidence="1">
    <location>
        <begin position="211"/>
        <end position="222"/>
    </location>
</feature>
<dbReference type="EMBL" id="LK023346">
    <property type="protein sequence ID" value="CDS10989.1"/>
    <property type="molecule type" value="Genomic_DNA"/>
</dbReference>
<feature type="region of interest" description="Disordered" evidence="1">
    <location>
        <begin position="633"/>
        <end position="713"/>
    </location>
</feature>
<feature type="region of interest" description="Disordered" evidence="1">
    <location>
        <begin position="763"/>
        <end position="784"/>
    </location>
</feature>
<feature type="compositionally biased region" description="Acidic residues" evidence="1">
    <location>
        <begin position="199"/>
        <end position="208"/>
    </location>
</feature>
<evidence type="ECO:0000313" key="3">
    <source>
        <dbReference type="EMBL" id="CDS10989.1"/>
    </source>
</evidence>
<organism evidence="3">
    <name type="scientific">Lichtheimia ramosa</name>
    <dbReference type="NCBI Taxonomy" id="688394"/>
    <lineage>
        <taxon>Eukaryota</taxon>
        <taxon>Fungi</taxon>
        <taxon>Fungi incertae sedis</taxon>
        <taxon>Mucoromycota</taxon>
        <taxon>Mucoromycotina</taxon>
        <taxon>Mucoromycetes</taxon>
        <taxon>Mucorales</taxon>
        <taxon>Lichtheimiaceae</taxon>
        <taxon>Lichtheimia</taxon>
    </lineage>
</organism>
<proteinExistence type="predicted"/>
<evidence type="ECO:0000259" key="2">
    <source>
        <dbReference type="Pfam" id="PF09444"/>
    </source>
</evidence>
<feature type="compositionally biased region" description="Polar residues" evidence="1">
    <location>
        <begin position="137"/>
        <end position="151"/>
    </location>
</feature>
<accession>A0A077WUR8</accession>
<feature type="region of interest" description="Disordered" evidence="1">
    <location>
        <begin position="1"/>
        <end position="59"/>
    </location>
</feature>
<feature type="compositionally biased region" description="Basic residues" evidence="1">
    <location>
        <begin position="178"/>
        <end position="190"/>
    </location>
</feature>
<dbReference type="PANTHER" id="PTHR48209">
    <property type="entry name" value="AGL056WP"/>
    <property type="match status" value="1"/>
</dbReference>
<reference evidence="3" key="1">
    <citation type="journal article" date="2014" name="Genome Announc.">
        <title>De novo whole-genome sequence and genome annotation of Lichtheimia ramosa.</title>
        <authorList>
            <person name="Linde J."/>
            <person name="Schwartze V."/>
            <person name="Binder U."/>
            <person name="Lass-Florl C."/>
            <person name="Voigt K."/>
            <person name="Horn F."/>
        </authorList>
    </citation>
    <scope>NUCLEOTIDE SEQUENCE</scope>
    <source>
        <strain evidence="3">JMRC FSU:6197</strain>
    </source>
</reference>
<dbReference type="Pfam" id="PF09444">
    <property type="entry name" value="MRC1"/>
    <property type="match status" value="1"/>
</dbReference>
<dbReference type="InterPro" id="IPR018564">
    <property type="entry name" value="Repl_chkpnt_MRC1_dom"/>
</dbReference>
<feature type="compositionally biased region" description="Acidic residues" evidence="1">
    <location>
        <begin position="671"/>
        <end position="691"/>
    </location>
</feature>